<reference evidence="5 6" key="1">
    <citation type="submission" date="2023-03" db="EMBL/GenBank/DDBJ databases">
        <title>Draft assemblies of triclosan tolerant bacteria isolated from returned activated sludge.</title>
        <authorList>
            <person name="Van Hamelsveld S."/>
        </authorList>
    </citation>
    <scope>NUCLEOTIDE SEQUENCE [LARGE SCALE GENOMIC DNA]</scope>
    <source>
        <strain evidence="5 6">GW210010_S58</strain>
    </source>
</reference>
<keyword evidence="2" id="KW-0159">Chromosome partition</keyword>
<evidence type="ECO:0000256" key="2">
    <source>
        <dbReference type="ARBA" id="ARBA00022829"/>
    </source>
</evidence>
<dbReference type="NCBIfam" id="TIGR03734">
    <property type="entry name" value="PRTRC_parB"/>
    <property type="match status" value="1"/>
</dbReference>
<dbReference type="EMBL" id="JARJLM010000006">
    <property type="protein sequence ID" value="MDF3831434.1"/>
    <property type="molecule type" value="Genomic_DNA"/>
</dbReference>
<keyword evidence="6" id="KW-1185">Reference proteome</keyword>
<evidence type="ECO:0000313" key="6">
    <source>
        <dbReference type="Proteomes" id="UP001216674"/>
    </source>
</evidence>
<feature type="compositionally biased region" description="Low complexity" evidence="3">
    <location>
        <begin position="351"/>
        <end position="367"/>
    </location>
</feature>
<dbReference type="RefSeq" id="WP_276263309.1">
    <property type="nucleotide sequence ID" value="NZ_JARJLM010000006.1"/>
</dbReference>
<dbReference type="InterPro" id="IPR036086">
    <property type="entry name" value="ParB/Sulfiredoxin_sf"/>
</dbReference>
<feature type="region of interest" description="Disordered" evidence="3">
    <location>
        <begin position="570"/>
        <end position="604"/>
    </location>
</feature>
<dbReference type="Gene3D" id="1.10.10.2830">
    <property type="match status" value="1"/>
</dbReference>
<dbReference type="InterPro" id="IPR050336">
    <property type="entry name" value="Chromosome_partition/occlusion"/>
</dbReference>
<comment type="caution">
    <text evidence="5">The sequence shown here is derived from an EMBL/GenBank/DDBJ whole genome shotgun (WGS) entry which is preliminary data.</text>
</comment>
<dbReference type="PANTHER" id="PTHR33375">
    <property type="entry name" value="CHROMOSOME-PARTITIONING PROTEIN PARB-RELATED"/>
    <property type="match status" value="1"/>
</dbReference>
<name>A0ABT6AFQ5_9BURK</name>
<dbReference type="NCBIfam" id="TIGR00180">
    <property type="entry name" value="parB_part"/>
    <property type="match status" value="1"/>
</dbReference>
<gene>
    <name evidence="5" type="ORF">P3W85_00430</name>
</gene>
<dbReference type="PANTHER" id="PTHR33375:SF1">
    <property type="entry name" value="CHROMOSOME-PARTITIONING PROTEIN PARB-RELATED"/>
    <property type="match status" value="1"/>
</dbReference>
<dbReference type="Proteomes" id="UP001216674">
    <property type="component" value="Unassembled WGS sequence"/>
</dbReference>
<feature type="compositionally biased region" description="Basic and acidic residues" evidence="3">
    <location>
        <begin position="581"/>
        <end position="596"/>
    </location>
</feature>
<evidence type="ECO:0000313" key="5">
    <source>
        <dbReference type="EMBL" id="MDF3831434.1"/>
    </source>
</evidence>
<dbReference type="InterPro" id="IPR041468">
    <property type="entry name" value="HTH_ParB/Spo0J"/>
</dbReference>
<dbReference type="Pfam" id="PF02195">
    <property type="entry name" value="ParB_N"/>
    <property type="match status" value="1"/>
</dbReference>
<dbReference type="Pfam" id="PF17762">
    <property type="entry name" value="HTH_ParB"/>
    <property type="match status" value="1"/>
</dbReference>
<dbReference type="SMART" id="SM00470">
    <property type="entry name" value="ParB"/>
    <property type="match status" value="1"/>
</dbReference>
<evidence type="ECO:0000256" key="1">
    <source>
        <dbReference type="ARBA" id="ARBA00006295"/>
    </source>
</evidence>
<evidence type="ECO:0000256" key="3">
    <source>
        <dbReference type="SAM" id="MobiDB-lite"/>
    </source>
</evidence>
<feature type="region of interest" description="Disordered" evidence="3">
    <location>
        <begin position="348"/>
        <end position="384"/>
    </location>
</feature>
<evidence type="ECO:0000259" key="4">
    <source>
        <dbReference type="SMART" id="SM00470"/>
    </source>
</evidence>
<accession>A0ABT6AFQ5</accession>
<dbReference type="Gene3D" id="3.90.1530.30">
    <property type="match status" value="1"/>
</dbReference>
<dbReference type="InterPro" id="IPR003115">
    <property type="entry name" value="ParB_N"/>
</dbReference>
<feature type="domain" description="ParB-like N-terminal" evidence="4">
    <location>
        <begin position="4"/>
        <end position="96"/>
    </location>
</feature>
<dbReference type="SUPFAM" id="SSF110849">
    <property type="entry name" value="ParB/Sulfiredoxin"/>
    <property type="match status" value="1"/>
</dbReference>
<dbReference type="InterPro" id="IPR004437">
    <property type="entry name" value="ParB/RepB/Spo0J"/>
</dbReference>
<feature type="compositionally biased region" description="Acidic residues" evidence="3">
    <location>
        <begin position="571"/>
        <end position="580"/>
    </location>
</feature>
<protein>
    <submittedName>
        <fullName evidence="5">PRTRC system ParB family protein</fullName>
    </submittedName>
</protein>
<organism evidence="5 6">
    <name type="scientific">Cupriavidus basilensis</name>
    <dbReference type="NCBI Taxonomy" id="68895"/>
    <lineage>
        <taxon>Bacteria</taxon>
        <taxon>Pseudomonadati</taxon>
        <taxon>Pseudomonadota</taxon>
        <taxon>Betaproteobacteria</taxon>
        <taxon>Burkholderiales</taxon>
        <taxon>Burkholderiaceae</taxon>
        <taxon>Cupriavidus</taxon>
    </lineage>
</organism>
<proteinExistence type="inferred from homology"/>
<dbReference type="InterPro" id="IPR022396">
    <property type="entry name" value="PRTRC_ParB"/>
</dbReference>
<comment type="similarity">
    <text evidence="1">Belongs to the ParB family.</text>
</comment>
<sequence length="604" mass="65569">MSQQTLPISRILQGKNPREYFDPDEMAELEEGIRVFGVIEPIIVRPIPNTDQFEIIAGERRWRAAKNVFGDQYAMPVVIKDVNDASAEAMAVIENYHRAAMSVAEEARAAQRQLLRHRGDKQETAATMGWSPDVLERRLALLACTPAVLKALTCRQILIGHAELLAGIPPDKQDTVLAGIITHKVPVAALKAQLGQYARRLADAVFDTAQCVGCPYNSARQAGLFNESLGEGYCQHPAHFDELMMKEVETRAQALRDEYPVIRIVKPSDGFTPLAVTADGELGVGAEQYGACKGCQSFGCAVSAMPGSYGRVTPSLCFDAACNSQKVAQWRKARRAAQEVLVVAGQGGGPKAKAAFSGAASSSAGPGQTKRQRSSKPSNQTPQRVIDHRIAQWRKWTAHALMTQPERNRRVLIALARSGRTGDVRVPEFAQAAQKIAGSWVVEDMELASCLRHADAIDIGLLDKLVLAVTAAAAFGVDTRDLELLLNYLEVDEARYFQWDKTFLELFTMSELESLAEEVGLKKAMGADFKAARSGKKPDFVAALLQVPGFAYRGTVPAVMRYPRQAVPAVEAEEGGSEDGVDPRVADGADDLRTPSDTEAALAV</sequence>